<dbReference type="InterPro" id="IPR027417">
    <property type="entry name" value="P-loop_NTPase"/>
</dbReference>
<dbReference type="eggNOG" id="COG3831">
    <property type="taxonomic scope" value="Bacteria"/>
</dbReference>
<dbReference type="InterPro" id="IPR041679">
    <property type="entry name" value="DNA2/NAM7-like_C"/>
</dbReference>
<protein>
    <submittedName>
        <fullName evidence="11">WGR domain-containing protein</fullName>
    </submittedName>
</protein>
<accession>H8KVC8</accession>
<dbReference type="eggNOG" id="COG1061">
    <property type="taxonomic scope" value="Bacteria"/>
</dbReference>
<dbReference type="InterPro" id="IPR050534">
    <property type="entry name" value="Coronavir_polyprotein_1ab"/>
</dbReference>
<dbReference type="InterPro" id="IPR049809">
    <property type="entry name" value="YehF/YfeS-like_WGR"/>
</dbReference>
<keyword evidence="4" id="KW-0347">Helicase</keyword>
<evidence type="ECO:0000256" key="1">
    <source>
        <dbReference type="ARBA" id="ARBA00007913"/>
    </source>
</evidence>
<reference evidence="11" key="1">
    <citation type="submission" date="2012-02" db="EMBL/GenBank/DDBJ databases">
        <title>The complete genome of Solitalea canadensis DSM 3403.</title>
        <authorList>
            <consortium name="US DOE Joint Genome Institute (JGI-PGF)"/>
            <person name="Lucas S."/>
            <person name="Copeland A."/>
            <person name="Lapidus A."/>
            <person name="Glavina del Rio T."/>
            <person name="Dalin E."/>
            <person name="Tice H."/>
            <person name="Bruce D."/>
            <person name="Goodwin L."/>
            <person name="Pitluck S."/>
            <person name="Peters L."/>
            <person name="Ovchinnikova G."/>
            <person name="Lu M."/>
            <person name="Kyrpides N."/>
            <person name="Mavromatis K."/>
            <person name="Ivanova N."/>
            <person name="Brettin T."/>
            <person name="Detter J.C."/>
            <person name="Han C."/>
            <person name="Larimer F."/>
            <person name="Land M."/>
            <person name="Hauser L."/>
            <person name="Markowitz V."/>
            <person name="Cheng J.-F."/>
            <person name="Hugenholtz P."/>
            <person name="Woyke T."/>
            <person name="Wu D."/>
            <person name="Spring S."/>
            <person name="Schroeder M."/>
            <person name="Kopitz M."/>
            <person name="Brambilla E."/>
            <person name="Klenk H.-P."/>
            <person name="Eisen J.A."/>
        </authorList>
    </citation>
    <scope>NUCLEOTIDE SEQUENCE</scope>
    <source>
        <strain evidence="11">DSM 3403</strain>
    </source>
</reference>
<dbReference type="Gene3D" id="3.40.50.300">
    <property type="entry name" value="P-loop containing nucleotide triphosphate hydrolases"/>
    <property type="match status" value="3"/>
</dbReference>
<dbReference type="Pfam" id="PF13087">
    <property type="entry name" value="AAA_12"/>
    <property type="match status" value="1"/>
</dbReference>
<dbReference type="eggNOG" id="COG1112">
    <property type="taxonomic scope" value="Bacteria"/>
</dbReference>
<dbReference type="RefSeq" id="WP_014679535.1">
    <property type="nucleotide sequence ID" value="NC_017770.1"/>
</dbReference>
<evidence type="ECO:0000313" key="11">
    <source>
        <dbReference type="EMBL" id="AFD06308.1"/>
    </source>
</evidence>
<feature type="coiled-coil region" evidence="6">
    <location>
        <begin position="890"/>
        <end position="927"/>
    </location>
</feature>
<dbReference type="EMBL" id="CP003349">
    <property type="protein sequence ID" value="AFD06308.1"/>
    <property type="molecule type" value="Genomic_DNA"/>
</dbReference>
<evidence type="ECO:0000256" key="3">
    <source>
        <dbReference type="ARBA" id="ARBA00022801"/>
    </source>
</evidence>
<dbReference type="Gene3D" id="2.20.140.10">
    <property type="entry name" value="WGR domain"/>
    <property type="match status" value="1"/>
</dbReference>
<dbReference type="PANTHER" id="PTHR43788:SF8">
    <property type="entry name" value="DNA-BINDING PROTEIN SMUBP-2"/>
    <property type="match status" value="1"/>
</dbReference>
<dbReference type="InterPro" id="IPR047187">
    <property type="entry name" value="SF1_C_Upf1"/>
</dbReference>
<dbReference type="InterPro" id="IPR025103">
    <property type="entry name" value="DUF4011"/>
</dbReference>
<feature type="domain" description="DNA2/NAM7 helicase helicase" evidence="8">
    <location>
        <begin position="1131"/>
        <end position="1295"/>
    </location>
</feature>
<dbReference type="STRING" id="929556.Solca_1208"/>
<dbReference type="HOGENOM" id="CLU_240138_0_0_10"/>
<feature type="domain" description="WGR" evidence="7">
    <location>
        <begin position="1745"/>
        <end position="1805"/>
    </location>
</feature>
<dbReference type="GO" id="GO:0043139">
    <property type="term" value="F:5'-3' DNA helicase activity"/>
    <property type="evidence" value="ECO:0007669"/>
    <property type="project" value="TreeGrafter"/>
</dbReference>
<dbReference type="InterPro" id="IPR041677">
    <property type="entry name" value="DNA2/NAM7_AAA_11"/>
</dbReference>
<dbReference type="KEGG" id="scn:Solca_1208"/>
<feature type="domain" description="DNA2/NAM7 helicase-like C-terminal" evidence="9">
    <location>
        <begin position="1334"/>
        <end position="1546"/>
    </location>
</feature>
<keyword evidence="2" id="KW-0547">Nucleotide-binding</keyword>
<dbReference type="InterPro" id="IPR008893">
    <property type="entry name" value="WGR_domain"/>
</dbReference>
<gene>
    <name evidence="11" type="ordered locus">Solca_1208</name>
</gene>
<evidence type="ECO:0000256" key="6">
    <source>
        <dbReference type="SAM" id="Coils"/>
    </source>
</evidence>
<sequence>MQITFKEFLNTAFDQGNYTTDDVIAFLTPLMEEVLSFHEEKKVASFERERSLFINNNVLDIDENFAHPSVLAPDKINLLWQRLRSPHFAITGESKFDTDVDSGATKVEDLHIKWNSNEELTHPAYIAGYNSYEIISGHHDGLTDIFCLGLLLASISMGLNFYIEDDLRTFVQYRTNPIQYNNRIHPTVGALITQMTELDRAKRTQDLYNIINVLQNYRDYDFEKQTDLSNTAGWVNKELTERSQFILQKLRKRLFDTSRRNRLLYYKPNMRFVNLTISSVPKVLHYQSINPELLFTWNKEISGRIKGMKDIVLNKYLRFDDHLYLLSSLDKIRTESLKDVREFGFSQLKLVVAFLNWHNLKENPNERIQSPLLLLPVTLKRNKKLKEDLYVMSVEDNVAEVNPVLANLLKDLYDIKLPEFVDLDEMSPEEFYNSLKVQIDAAKQGIILNFIDKPRIKLIHSVARQTINNYAKRLRKNSNFSSYKDIDYSYNDENYKPLGLEIFRQRVEPTPSYLEFLINEDIELSSYNLTGDNDKHRTLYTLTESENNPYSWDVDVCNMVLGNFNYKKMSLVRDYTSIIDENIQHKVFDNLFSNEPKQYKDAEFDLNNPTDWYHVITADPTQTKAILQSRSGESYVIQGPPGTGKSQTITNLIADFVAHGKHVLFVCEKRAALDVVFARLKQKGLDELCCYIHDSQTDKRSFIKNLNATYEDFIKKRLDLKMVSTKRNVLLQQLSIEIDKLKVFHSSNAENYAEADLSVRELIGKVITLKPHLIPVSDQQDEMLPPYKYWNEFGEDIQQLSTALEEIDAEPQFADHPFSKINDDLFLWENTYSAIDQLIAHIKSAFEQINKVLKTNNIPVEFEGIKQLSGLIEEAVSLNLFADTDNLALVDNSSEKSKQFNEQIKLLNKEQQVYQQFQEKNENWINKFKSRDVEAALVIAEKNEGFFFSFLNGSWRSLKKQIQQSYDLTKHQVKPSYKQVLQLLQQEYQTAREIKRIKETIEDKYNLKNVEESFKELELLRSKHDNQLIIYLVETGNTELVKQLSRLNNTFHQLEINLRQCLANYENNNLSELHDDLDNIMANAHAIKDLLPALRTFSKLPYHIKLVLREIPLTPLQAQAVIAHKTLQMYYRSHRSFEKIDYHEINQTVIKIRKSYKQLLKLNADYIKASIRSNFLEHYELSNMAVSQLDQTQRQIKKNYSEGRKILENEFSKSMRFKSIRELSAKESGIVLKDIKPVWLMSPLSVSDSLPVDNTFFDVVIFDEASQITLEQGVPALYRSSQTIIVGDDKQMPPTNFFTAKAEDPDDLEKNVNDEDDELLSNEADSILVQGARKLHSTMLSWHYRSKFETLISYSNHAFYDAGLLTIPDKTIHHTEKRKLEVTKPEEATINADALFDRSMSFHHLSNSVYEKRGNIAEATYIANLVRELLKRKVNDSIGIVAFSQEQQHIIEDALTALAKTDKKFEQDLEDAYNRVEDEQHVGLFVKNLENVQGDERDIIIMSVCYGFDNKRKMLMNFGPVNKKGGEKRLNVIFSRAKKHMAIISSIKHSVITNDYNEGANYFKRFLHYAEAVSDGNMQLARTILNGLQINKHQENGLLKTDVIIQQLKAILQKRGYEVMENVGQSMFKCSLAIKANPNDTTYALGLLVDDDSHYENKNMLEQYFQRPEVLQACGWKIMPVYAKDWLNDHESVIESIIKKLSLAEEEQTEEEVDGFLIEEEVELPLLGKPSLGTPYDHLVFDRIVCINDQSNKFWEAAVDKNKLVVRFGKIGSKGQLQIKTYINTLEAEEAKLSMLMAKKSQGYTAE</sequence>
<evidence type="ECO:0000259" key="10">
    <source>
        <dbReference type="Pfam" id="PF18741"/>
    </source>
</evidence>
<dbReference type="SUPFAM" id="SSF52540">
    <property type="entry name" value="P-loop containing nucleoside triphosphate hydrolases"/>
    <property type="match status" value="1"/>
</dbReference>
<dbReference type="Pfam" id="PF05406">
    <property type="entry name" value="WGR"/>
    <property type="match status" value="1"/>
</dbReference>
<keyword evidence="5" id="KW-0067">ATP-binding</keyword>
<dbReference type="InterPro" id="IPR049468">
    <property type="entry name" value="Restrct_endonuc-II-like_dom"/>
</dbReference>
<dbReference type="GO" id="GO:0016787">
    <property type="term" value="F:hydrolase activity"/>
    <property type="evidence" value="ECO:0007669"/>
    <property type="project" value="UniProtKB-KW"/>
</dbReference>
<dbReference type="CDD" id="cd07996">
    <property type="entry name" value="WGR_MMR_like"/>
    <property type="match status" value="1"/>
</dbReference>
<keyword evidence="12" id="KW-1185">Reference proteome</keyword>
<evidence type="ECO:0000259" key="7">
    <source>
        <dbReference type="Pfam" id="PF05406"/>
    </source>
</evidence>
<dbReference type="CDD" id="cd18808">
    <property type="entry name" value="SF1_C_Upf1"/>
    <property type="match status" value="1"/>
</dbReference>
<feature type="coiled-coil region" evidence="6">
    <location>
        <begin position="1007"/>
        <end position="1064"/>
    </location>
</feature>
<evidence type="ECO:0000313" key="12">
    <source>
        <dbReference type="Proteomes" id="UP000007590"/>
    </source>
</evidence>
<dbReference type="Pfam" id="PF13086">
    <property type="entry name" value="AAA_11"/>
    <property type="match status" value="1"/>
</dbReference>
<dbReference type="Proteomes" id="UP000007590">
    <property type="component" value="Chromosome"/>
</dbReference>
<comment type="similarity">
    <text evidence="1">Belongs to the DNA2/NAM7 helicase family.</text>
</comment>
<dbReference type="PANTHER" id="PTHR43788">
    <property type="entry name" value="DNA2/NAM7 HELICASE FAMILY MEMBER"/>
    <property type="match status" value="1"/>
</dbReference>
<feature type="domain" description="Restriction endonuclease type II-like" evidence="10">
    <location>
        <begin position="1607"/>
        <end position="1701"/>
    </location>
</feature>
<evidence type="ECO:0000256" key="2">
    <source>
        <dbReference type="ARBA" id="ARBA00022741"/>
    </source>
</evidence>
<dbReference type="GO" id="GO:0005524">
    <property type="term" value="F:ATP binding"/>
    <property type="evidence" value="ECO:0007669"/>
    <property type="project" value="UniProtKB-KW"/>
</dbReference>
<evidence type="ECO:0000259" key="8">
    <source>
        <dbReference type="Pfam" id="PF13086"/>
    </source>
</evidence>
<proteinExistence type="inferred from homology"/>
<dbReference type="Pfam" id="PF18741">
    <property type="entry name" value="MTES_1575"/>
    <property type="match status" value="1"/>
</dbReference>
<name>H8KVC8_SOLCM</name>
<evidence type="ECO:0000256" key="5">
    <source>
        <dbReference type="ARBA" id="ARBA00022840"/>
    </source>
</evidence>
<evidence type="ECO:0000256" key="4">
    <source>
        <dbReference type="ARBA" id="ARBA00022806"/>
    </source>
</evidence>
<evidence type="ECO:0000259" key="9">
    <source>
        <dbReference type="Pfam" id="PF13087"/>
    </source>
</evidence>
<organism evidence="11 12">
    <name type="scientific">Solitalea canadensis (strain ATCC 29591 / DSM 3403 / JCM 21819 / LMG 8368 / NBRC 15130 / NCIMB 12057 / USAM 9D)</name>
    <name type="common">Flexibacter canadensis</name>
    <dbReference type="NCBI Taxonomy" id="929556"/>
    <lineage>
        <taxon>Bacteria</taxon>
        <taxon>Pseudomonadati</taxon>
        <taxon>Bacteroidota</taxon>
        <taxon>Sphingobacteriia</taxon>
        <taxon>Sphingobacteriales</taxon>
        <taxon>Sphingobacteriaceae</taxon>
        <taxon>Solitalea</taxon>
    </lineage>
</organism>
<keyword evidence="6" id="KW-0175">Coiled coil</keyword>
<keyword evidence="3" id="KW-0378">Hydrolase</keyword>
<dbReference type="Pfam" id="PF13195">
    <property type="entry name" value="DUF4011"/>
    <property type="match status" value="1"/>
</dbReference>